<dbReference type="Pfam" id="PF00825">
    <property type="entry name" value="Ribonuclease_P"/>
    <property type="match status" value="1"/>
</dbReference>
<dbReference type="HAMAP" id="MF_00227">
    <property type="entry name" value="RNase_P"/>
    <property type="match status" value="1"/>
</dbReference>
<evidence type="ECO:0000256" key="4">
    <source>
        <dbReference type="ARBA" id="ARBA00022801"/>
    </source>
</evidence>
<keyword evidence="8" id="KW-1185">Reference proteome</keyword>
<proteinExistence type="inferred from homology"/>
<protein>
    <recommendedName>
        <fullName evidence="6">Ribonuclease P protein component</fullName>
        <shortName evidence="6">RNase P protein</shortName>
        <shortName evidence="6">RNaseP protein</shortName>
        <ecNumber evidence="6">3.1.26.5</ecNumber>
    </recommendedName>
    <alternativeName>
        <fullName evidence="6">Protein C5</fullName>
    </alternativeName>
</protein>
<organism evidence="7 8">
    <name type="scientific">Fodinibius salsisoli</name>
    <dbReference type="NCBI Taxonomy" id="2820877"/>
    <lineage>
        <taxon>Bacteria</taxon>
        <taxon>Pseudomonadati</taxon>
        <taxon>Balneolota</taxon>
        <taxon>Balneolia</taxon>
        <taxon>Balneolales</taxon>
        <taxon>Balneolaceae</taxon>
        <taxon>Fodinibius</taxon>
    </lineage>
</organism>
<dbReference type="PANTHER" id="PTHR33992">
    <property type="entry name" value="RIBONUCLEASE P PROTEIN COMPONENT"/>
    <property type="match status" value="1"/>
</dbReference>
<evidence type="ECO:0000313" key="7">
    <source>
        <dbReference type="EMBL" id="MCW9705470.1"/>
    </source>
</evidence>
<name>A0ABT3PHS1_9BACT</name>
<evidence type="ECO:0000256" key="6">
    <source>
        <dbReference type="HAMAP-Rule" id="MF_00227"/>
    </source>
</evidence>
<dbReference type="Gene3D" id="3.30.230.10">
    <property type="match status" value="1"/>
</dbReference>
<keyword evidence="4 6" id="KW-0378">Hydrolase</keyword>
<comment type="similarity">
    <text evidence="6">Belongs to the RnpA family.</text>
</comment>
<evidence type="ECO:0000256" key="5">
    <source>
        <dbReference type="ARBA" id="ARBA00022884"/>
    </source>
</evidence>
<dbReference type="InterPro" id="IPR020568">
    <property type="entry name" value="Ribosomal_Su5_D2-typ_SF"/>
</dbReference>
<comment type="caution">
    <text evidence="7">The sequence shown here is derived from an EMBL/GenBank/DDBJ whole genome shotgun (WGS) entry which is preliminary data.</text>
</comment>
<dbReference type="Proteomes" id="UP001207918">
    <property type="component" value="Unassembled WGS sequence"/>
</dbReference>
<keyword evidence="1 6" id="KW-0819">tRNA processing</keyword>
<gene>
    <name evidence="6" type="primary">rnpA</name>
    <name evidence="7" type="ORF">J6I44_01325</name>
</gene>
<keyword evidence="5 6" id="KW-0694">RNA-binding</keyword>
<evidence type="ECO:0000256" key="2">
    <source>
        <dbReference type="ARBA" id="ARBA00022722"/>
    </source>
</evidence>
<evidence type="ECO:0000256" key="3">
    <source>
        <dbReference type="ARBA" id="ARBA00022759"/>
    </source>
</evidence>
<evidence type="ECO:0000256" key="1">
    <source>
        <dbReference type="ARBA" id="ARBA00022694"/>
    </source>
</evidence>
<accession>A0ABT3PHS1</accession>
<dbReference type="EC" id="3.1.26.5" evidence="6"/>
<dbReference type="RefSeq" id="WP_265764134.1">
    <property type="nucleotide sequence ID" value="NZ_JAGGJA010000001.1"/>
</dbReference>
<keyword evidence="2 6" id="KW-0540">Nuclease</keyword>
<dbReference type="InterPro" id="IPR000100">
    <property type="entry name" value="RNase_P"/>
</dbReference>
<evidence type="ECO:0000313" key="8">
    <source>
        <dbReference type="Proteomes" id="UP001207918"/>
    </source>
</evidence>
<dbReference type="EMBL" id="JAGGJA010000001">
    <property type="protein sequence ID" value="MCW9705470.1"/>
    <property type="molecule type" value="Genomic_DNA"/>
</dbReference>
<dbReference type="PANTHER" id="PTHR33992:SF1">
    <property type="entry name" value="RIBONUCLEASE P PROTEIN COMPONENT"/>
    <property type="match status" value="1"/>
</dbReference>
<comment type="catalytic activity">
    <reaction evidence="6">
        <text>Endonucleolytic cleavage of RNA, removing 5'-extranucleotides from tRNA precursor.</text>
        <dbReference type="EC" id="3.1.26.5"/>
    </reaction>
</comment>
<keyword evidence="3 6" id="KW-0255">Endonuclease</keyword>
<sequence length="144" mass="16879">MTKDRSNQSSRSNGDFSLPRAKILRGRKNFQRLFEQDVFIHRKKHVGLRYYIPDFSSFGCLMGFIVKKSLGKAHKRNHMKRLLREAYRLHQHMLYDPLRQLQRTFHGALIAYDVDVPYTEIEQEVVALLEQVQGQLPTISPGHS</sequence>
<dbReference type="InterPro" id="IPR014721">
    <property type="entry name" value="Ribsml_uS5_D2-typ_fold_subgr"/>
</dbReference>
<reference evidence="7 8" key="1">
    <citation type="submission" date="2021-03" db="EMBL/GenBank/DDBJ databases">
        <title>Aliifodinibius sp. nov., a new bacterium isolated from saline soil.</title>
        <authorList>
            <person name="Galisteo C."/>
            <person name="De La Haba R."/>
            <person name="Sanchez-Porro C."/>
            <person name="Ventosa A."/>
        </authorList>
    </citation>
    <scope>NUCLEOTIDE SEQUENCE [LARGE SCALE GENOMIC DNA]</scope>
    <source>
        <strain evidence="7 8">1BSP15-2V2</strain>
    </source>
</reference>
<comment type="function">
    <text evidence="6">RNaseP catalyzes the removal of the 5'-leader sequence from pre-tRNA to produce the mature 5'-terminus. It can also cleave other RNA substrates such as 4.5S RNA. The protein component plays an auxiliary but essential role in vivo by binding to the 5'-leader sequence and broadening the substrate specificity of the ribozyme.</text>
</comment>
<dbReference type="SUPFAM" id="SSF54211">
    <property type="entry name" value="Ribosomal protein S5 domain 2-like"/>
    <property type="match status" value="1"/>
</dbReference>
<comment type="subunit">
    <text evidence="6">Consists of a catalytic RNA component (M1 or rnpB) and a protein subunit.</text>
</comment>